<sequence>MTDVQPEPRKAGQPGLLAKLMAVVQPEFRPDVLIPDLRDPIFGGPPCMVVDCDYPVLTMGLCRPHYNRWHHDRPDLREYAAAAGPPFTRHTALACTVAGCRYGRRAQGLCSQHLYLWNQAGRPQLVDWIAAQPPVAPNPFPRICLVAECEIWVHQQTPLCPSHAQAWRKAGRPELEDFVARYTDPFPDEICIDLRALGPQLRLEVQYALQCRRNEHQGKLRPFEAMRTIRFLVTSQVTSLLDHDEHGWRQRMRVRGMRDSKASTFLIFARWKVQDLTEAGGWDAEYPRDVWRLRRLGIEDNERVLRFDGIPQPWLRDLAKRWARWRLSTGLNRESAARPTRAIARFATFLASDKVGVTRLADVDRAVLERYLADLHAEMGGSQHQGNHIGLLNAFFTAIRQHRWDDDLPTTAVFFTEDYPKRAERLPRALAEQIMTQLEDPANLARWDDPAKSLITLVLMRCGLRLADALALPCDCIVRDADGAPYLRYFNHKMKREALVPIDDELCDLIGRQRAEVCARFPDTTPVLFPRHAKNPDGTKTMAWTTYRRALNRWLNTCDFRDEYGQPVHLTPHQWRHTLGTRLINRDVPQEVVRRILDHDSHAMTAHYARLSDTTIRRHWEKARKVNANGETVTLDPDGPVAEAAWAKQRISRATQALPNGYCSLPLIKTRPHANACLTCPMFVTTAEFLPQHREQHRQTLQIISVAEAAGRSRQVEMNRQVADNLEKIITSLETDQQHPEATPDAS</sequence>
<evidence type="ECO:0000259" key="6">
    <source>
        <dbReference type="PROSITE" id="PS51900"/>
    </source>
</evidence>
<evidence type="ECO:0000259" key="5">
    <source>
        <dbReference type="PROSITE" id="PS51898"/>
    </source>
</evidence>
<accession>A0ABP6ZQM1</accession>
<dbReference type="RefSeq" id="WP_345577233.1">
    <property type="nucleotide sequence ID" value="NZ_BAABDQ010000053.1"/>
</dbReference>
<keyword evidence="8" id="KW-1185">Reference proteome</keyword>
<dbReference type="InterPro" id="IPR011010">
    <property type="entry name" value="DNA_brk_join_enz"/>
</dbReference>
<dbReference type="PROSITE" id="PS51900">
    <property type="entry name" value="CB"/>
    <property type="match status" value="1"/>
</dbReference>
<dbReference type="InterPro" id="IPR044068">
    <property type="entry name" value="CB"/>
</dbReference>
<dbReference type="InterPro" id="IPR013762">
    <property type="entry name" value="Integrase-like_cat_sf"/>
</dbReference>
<dbReference type="Gene3D" id="1.10.443.10">
    <property type="entry name" value="Intergrase catalytic core"/>
    <property type="match status" value="1"/>
</dbReference>
<keyword evidence="2 4" id="KW-0238">DNA-binding</keyword>
<evidence type="ECO:0000313" key="7">
    <source>
        <dbReference type="EMBL" id="GAA3616147.1"/>
    </source>
</evidence>
<dbReference type="Proteomes" id="UP001500630">
    <property type="component" value="Unassembled WGS sequence"/>
</dbReference>
<evidence type="ECO:0000256" key="2">
    <source>
        <dbReference type="ARBA" id="ARBA00023125"/>
    </source>
</evidence>
<dbReference type="PANTHER" id="PTHR30349:SF41">
    <property type="entry name" value="INTEGRASE_RECOMBINASE PROTEIN MJ0367-RELATED"/>
    <property type="match status" value="1"/>
</dbReference>
<dbReference type="SUPFAM" id="SSF56349">
    <property type="entry name" value="DNA breaking-rejoining enzymes"/>
    <property type="match status" value="1"/>
</dbReference>
<proteinExistence type="inferred from homology"/>
<dbReference type="InterPro" id="IPR002104">
    <property type="entry name" value="Integrase_catalytic"/>
</dbReference>
<dbReference type="PANTHER" id="PTHR30349">
    <property type="entry name" value="PHAGE INTEGRASE-RELATED"/>
    <property type="match status" value="1"/>
</dbReference>
<keyword evidence="3" id="KW-0233">DNA recombination</keyword>
<evidence type="ECO:0000256" key="1">
    <source>
        <dbReference type="ARBA" id="ARBA00008857"/>
    </source>
</evidence>
<evidence type="ECO:0000256" key="4">
    <source>
        <dbReference type="PROSITE-ProRule" id="PRU01248"/>
    </source>
</evidence>
<comment type="similarity">
    <text evidence="1">Belongs to the 'phage' integrase family.</text>
</comment>
<organism evidence="7 8">
    <name type="scientific">Nonomuraea rosea</name>
    <dbReference type="NCBI Taxonomy" id="638574"/>
    <lineage>
        <taxon>Bacteria</taxon>
        <taxon>Bacillati</taxon>
        <taxon>Actinomycetota</taxon>
        <taxon>Actinomycetes</taxon>
        <taxon>Streptosporangiales</taxon>
        <taxon>Streptosporangiaceae</taxon>
        <taxon>Nonomuraea</taxon>
    </lineage>
</organism>
<name>A0ABP6ZQM1_9ACTN</name>
<dbReference type="InterPro" id="IPR050090">
    <property type="entry name" value="Tyrosine_recombinase_XerCD"/>
</dbReference>
<dbReference type="EMBL" id="BAABDQ010000053">
    <property type="protein sequence ID" value="GAA3616147.1"/>
    <property type="molecule type" value="Genomic_DNA"/>
</dbReference>
<evidence type="ECO:0000256" key="3">
    <source>
        <dbReference type="ARBA" id="ARBA00023172"/>
    </source>
</evidence>
<protein>
    <submittedName>
        <fullName evidence="7">Tyrosine-type recombinase/integrase</fullName>
    </submittedName>
</protein>
<dbReference type="PROSITE" id="PS51898">
    <property type="entry name" value="TYR_RECOMBINASE"/>
    <property type="match status" value="1"/>
</dbReference>
<comment type="caution">
    <text evidence="7">The sequence shown here is derived from an EMBL/GenBank/DDBJ whole genome shotgun (WGS) entry which is preliminary data.</text>
</comment>
<feature type="domain" description="Tyr recombinase" evidence="5">
    <location>
        <begin position="425"/>
        <end position="621"/>
    </location>
</feature>
<dbReference type="Pfam" id="PF00589">
    <property type="entry name" value="Phage_integrase"/>
    <property type="match status" value="1"/>
</dbReference>
<reference evidence="8" key="1">
    <citation type="journal article" date="2019" name="Int. J. Syst. Evol. Microbiol.">
        <title>The Global Catalogue of Microorganisms (GCM) 10K type strain sequencing project: providing services to taxonomists for standard genome sequencing and annotation.</title>
        <authorList>
            <consortium name="The Broad Institute Genomics Platform"/>
            <consortium name="The Broad Institute Genome Sequencing Center for Infectious Disease"/>
            <person name="Wu L."/>
            <person name="Ma J."/>
        </authorList>
    </citation>
    <scope>NUCLEOTIDE SEQUENCE [LARGE SCALE GENOMIC DNA]</scope>
    <source>
        <strain evidence="8">JCM 17326</strain>
    </source>
</reference>
<feature type="domain" description="Core-binding (CB)" evidence="6">
    <location>
        <begin position="313"/>
        <end position="400"/>
    </location>
</feature>
<evidence type="ECO:0000313" key="8">
    <source>
        <dbReference type="Proteomes" id="UP001500630"/>
    </source>
</evidence>
<gene>
    <name evidence="7" type="ORF">GCM10022419_121810</name>
</gene>